<evidence type="ECO:0000313" key="3">
    <source>
        <dbReference type="EMBL" id="KIM74381.1"/>
    </source>
</evidence>
<name>A0A0C3EP64_PILCF</name>
<proteinExistence type="predicted"/>
<dbReference type="HOGENOM" id="CLU_787806_0_0_1"/>
<gene>
    <name evidence="2" type="ORF">PILCRDRAFT_14525</name>
    <name evidence="3" type="ORF">PILCRDRAFT_14526</name>
</gene>
<evidence type="ECO:0000256" key="1">
    <source>
        <dbReference type="SAM" id="MobiDB-lite"/>
    </source>
</evidence>
<dbReference type="OrthoDB" id="3253416at2759"/>
<accession>A0A0C3EP64</accession>
<feature type="region of interest" description="Disordered" evidence="1">
    <location>
        <begin position="330"/>
        <end position="370"/>
    </location>
</feature>
<feature type="compositionally biased region" description="Acidic residues" evidence="1">
    <location>
        <begin position="360"/>
        <end position="370"/>
    </location>
</feature>
<reference evidence="4" key="2">
    <citation type="submission" date="2015-01" db="EMBL/GenBank/DDBJ databases">
        <title>Evolutionary Origins and Diversification of the Mycorrhizal Mutualists.</title>
        <authorList>
            <consortium name="DOE Joint Genome Institute"/>
            <consortium name="Mycorrhizal Genomics Consortium"/>
            <person name="Kohler A."/>
            <person name="Kuo A."/>
            <person name="Nagy L.G."/>
            <person name="Floudas D."/>
            <person name="Copeland A."/>
            <person name="Barry K.W."/>
            <person name="Cichocki N."/>
            <person name="Veneault-Fourrey C."/>
            <person name="LaButti K."/>
            <person name="Lindquist E.A."/>
            <person name="Lipzen A."/>
            <person name="Lundell T."/>
            <person name="Morin E."/>
            <person name="Murat C."/>
            <person name="Riley R."/>
            <person name="Ohm R."/>
            <person name="Sun H."/>
            <person name="Tunlid A."/>
            <person name="Henrissat B."/>
            <person name="Grigoriev I.V."/>
            <person name="Hibbett D.S."/>
            <person name="Martin F."/>
        </authorList>
    </citation>
    <scope>NUCLEOTIDE SEQUENCE [LARGE SCALE GENOMIC DNA]</scope>
    <source>
        <strain evidence="3 4">F 1598</strain>
    </source>
</reference>
<evidence type="ECO:0000313" key="4">
    <source>
        <dbReference type="Proteomes" id="UP000054166"/>
    </source>
</evidence>
<dbReference type="EMBL" id="KN833062">
    <property type="protein sequence ID" value="KIM74380.1"/>
    <property type="molecule type" value="Genomic_DNA"/>
</dbReference>
<dbReference type="Proteomes" id="UP000054166">
    <property type="component" value="Unassembled WGS sequence"/>
</dbReference>
<reference evidence="2" key="3">
    <citation type="submission" date="2015-02" db="EMBL/GenBank/DDBJ databases">
        <title>Evolutionary Origins and Diversification of the Mycorrhizal Mutualists.</title>
        <authorList>
            <consortium name="DOE Joint Genome Institute"/>
            <consortium name="Mycorrhizal Genomics Consortium"/>
            <person name="Kohler A."/>
            <person name="Kuo A."/>
            <person name="Nagy L.G."/>
            <person name="Floudas D."/>
            <person name="Copeland A."/>
            <person name="Barry K.W."/>
            <person name="Cichocki N."/>
            <person name="Veneault-Fourrey C."/>
            <person name="LaButti K."/>
            <person name="Lindquist E.A."/>
            <person name="Lipzen A."/>
            <person name="Lundell T."/>
            <person name="Morin E."/>
            <person name="Murat C."/>
            <person name="Riley R."/>
            <person name="Ohm R."/>
            <person name="Sun H."/>
            <person name="Tunlid A."/>
            <person name="Henrissat B."/>
            <person name="Grigoriev I.V."/>
            <person name="Hibbett D.S."/>
            <person name="Martin F."/>
        </authorList>
    </citation>
    <scope>NUCLEOTIDE SEQUENCE</scope>
    <source>
        <strain evidence="2 4">F 1598</strain>
    </source>
</reference>
<sequence length="370" mass="41066">MDTTKSKPVRRHAKKAKISPELRALKKQAAATAAQELNTDITAAIKDLDEVIDRLALKHGKSLEVVQELLHLGGHVLKSRRAVGVNNAYAHCEARCDTIWEDDPTKNNIKAIVHAAQELGGYQGLSSEQQQLLVDQLVASREEENTGIVRRPMAQLQDARAVMERVRRELTNLHTRDGMEFILVSVRSSARHLSKTVTFLTPAGRAFLTSVTKVQPLTWVNQFEAFAINGIAGMINNHELRKDEMKGHIVETLRDQIATISGAKVRRLEFAHYEKKIVEKHGIVIDGWTSPEFVSPSHFKKIEQVEKLFNAVNSGACKARKLSDVELAERKQSNQARHALGEAVYGPTKERGVKRKAAGDGDEEGSDVAS</sequence>
<keyword evidence="4" id="KW-1185">Reference proteome</keyword>
<protein>
    <submittedName>
        <fullName evidence="2">Uncharacterized protein</fullName>
    </submittedName>
</protein>
<dbReference type="STRING" id="765440.A0A0C3EP64"/>
<organism evidence="2 4">
    <name type="scientific">Piloderma croceum (strain F 1598)</name>
    <dbReference type="NCBI Taxonomy" id="765440"/>
    <lineage>
        <taxon>Eukaryota</taxon>
        <taxon>Fungi</taxon>
        <taxon>Dikarya</taxon>
        <taxon>Basidiomycota</taxon>
        <taxon>Agaricomycotina</taxon>
        <taxon>Agaricomycetes</taxon>
        <taxon>Agaricomycetidae</taxon>
        <taxon>Atheliales</taxon>
        <taxon>Atheliaceae</taxon>
        <taxon>Piloderma</taxon>
    </lineage>
</organism>
<dbReference type="EMBL" id="KN833062">
    <property type="protein sequence ID" value="KIM74381.1"/>
    <property type="molecule type" value="Genomic_DNA"/>
</dbReference>
<dbReference type="AlphaFoldDB" id="A0A0C3EP64"/>
<evidence type="ECO:0000313" key="2">
    <source>
        <dbReference type="EMBL" id="KIM74380.1"/>
    </source>
</evidence>
<reference evidence="2 4" key="1">
    <citation type="submission" date="2014-04" db="EMBL/GenBank/DDBJ databases">
        <authorList>
            <consortium name="DOE Joint Genome Institute"/>
            <person name="Kuo A."/>
            <person name="Tarkka M."/>
            <person name="Buscot F."/>
            <person name="Kohler A."/>
            <person name="Nagy L.G."/>
            <person name="Floudas D."/>
            <person name="Copeland A."/>
            <person name="Barry K.W."/>
            <person name="Cichocki N."/>
            <person name="Veneault-Fourrey C."/>
            <person name="LaButti K."/>
            <person name="Lindquist E.A."/>
            <person name="Lipzen A."/>
            <person name="Lundell T."/>
            <person name="Morin E."/>
            <person name="Murat C."/>
            <person name="Sun H."/>
            <person name="Tunlid A."/>
            <person name="Henrissat B."/>
            <person name="Grigoriev I.V."/>
            <person name="Hibbett D.S."/>
            <person name="Martin F."/>
            <person name="Nordberg H.P."/>
            <person name="Cantor M.N."/>
            <person name="Hua S.X."/>
        </authorList>
    </citation>
    <scope>NUCLEOTIDE SEQUENCE [LARGE SCALE GENOMIC DNA]</scope>
    <source>
        <strain evidence="2 4">F 1598</strain>
    </source>
</reference>